<feature type="region of interest" description="Disordered" evidence="2">
    <location>
        <begin position="63"/>
        <end position="88"/>
    </location>
</feature>
<feature type="region of interest" description="Disordered" evidence="2">
    <location>
        <begin position="1"/>
        <end position="38"/>
    </location>
</feature>
<reference evidence="3 4" key="1">
    <citation type="journal article" date="2015" name="Genome Biol.">
        <title>Comparative genomics of Steinernema reveals deeply conserved gene regulatory networks.</title>
        <authorList>
            <person name="Dillman A.R."/>
            <person name="Macchietto M."/>
            <person name="Porter C.F."/>
            <person name="Rogers A."/>
            <person name="Williams B."/>
            <person name="Antoshechkin I."/>
            <person name="Lee M.M."/>
            <person name="Goodwin Z."/>
            <person name="Lu X."/>
            <person name="Lewis E.E."/>
            <person name="Goodrich-Blair H."/>
            <person name="Stock S.P."/>
            <person name="Adams B.J."/>
            <person name="Sternberg P.W."/>
            <person name="Mortazavi A."/>
        </authorList>
    </citation>
    <scope>NUCLEOTIDE SEQUENCE [LARGE SCALE GENOMIC DNA]</scope>
    <source>
        <strain evidence="3 4">ALL</strain>
    </source>
</reference>
<evidence type="ECO:0000313" key="4">
    <source>
        <dbReference type="Proteomes" id="UP000298663"/>
    </source>
</evidence>
<accession>A0A4U8UUM1</accession>
<reference evidence="3 4" key="2">
    <citation type="journal article" date="2019" name="G3 (Bethesda)">
        <title>Hybrid Assembly of the Genome of the Entomopathogenic Nematode Steinernema carpocapsae Identifies the X-Chromosome.</title>
        <authorList>
            <person name="Serra L."/>
            <person name="Macchietto M."/>
            <person name="Macias-Munoz A."/>
            <person name="McGill C.J."/>
            <person name="Rodriguez I.M."/>
            <person name="Rodriguez B."/>
            <person name="Murad R."/>
            <person name="Mortazavi A."/>
        </authorList>
    </citation>
    <scope>NUCLEOTIDE SEQUENCE [LARGE SCALE GENOMIC DNA]</scope>
    <source>
        <strain evidence="3 4">ALL</strain>
    </source>
</reference>
<feature type="coiled-coil region" evidence="1">
    <location>
        <begin position="240"/>
        <end position="274"/>
    </location>
</feature>
<feature type="region of interest" description="Disordered" evidence="2">
    <location>
        <begin position="318"/>
        <end position="339"/>
    </location>
</feature>
<evidence type="ECO:0000256" key="1">
    <source>
        <dbReference type="SAM" id="Coils"/>
    </source>
</evidence>
<sequence>MTTRQSSRASASTRSRRSASARRPDWQDSVVVEKKSLPALSEKMTDRTTSLKKIYGNIGNVSLPPIQRSLTSSHLSKPNGRSNGSRQDIVAGKFAASTSVAGSSRLPNKPHSEQALHELLNVVSFLKTNCKQLKRENKYLNSQVREMKEFHSSEQASTEEFLKKHKETFVQQTLSLAERDKEIRSLRIDGLRARINELRATVGRGIAESFRLNASIVSLNYITNPTQHGKKGDDPLTFTKDIATQKMQQLTDLLTECESRLRVLSKEAQNIIKEEDSDEDARDSLSKLLGKLKDEHGNFRRQCDQIGKNVEKLNVAVNDEASTHSEAPRSSGKLRSESEEEDNMIADFIVLLQSHKKRLQILKTLDEAKEHDFPAQHFERRHSGSESTDKK</sequence>
<dbReference type="Proteomes" id="UP000298663">
    <property type="component" value="Unassembled WGS sequence"/>
</dbReference>
<feature type="compositionally biased region" description="Low complexity" evidence="2">
    <location>
        <begin position="1"/>
        <end position="13"/>
    </location>
</feature>
<organism evidence="3 4">
    <name type="scientific">Steinernema carpocapsae</name>
    <name type="common">Entomopathogenic nematode</name>
    <dbReference type="NCBI Taxonomy" id="34508"/>
    <lineage>
        <taxon>Eukaryota</taxon>
        <taxon>Metazoa</taxon>
        <taxon>Ecdysozoa</taxon>
        <taxon>Nematoda</taxon>
        <taxon>Chromadorea</taxon>
        <taxon>Rhabditida</taxon>
        <taxon>Tylenchina</taxon>
        <taxon>Panagrolaimomorpha</taxon>
        <taxon>Strongyloidoidea</taxon>
        <taxon>Steinernematidae</taxon>
        <taxon>Steinernema</taxon>
    </lineage>
</organism>
<feature type="compositionally biased region" description="Basic and acidic residues" evidence="2">
    <location>
        <begin position="22"/>
        <end position="36"/>
    </location>
</feature>
<dbReference type="OrthoDB" id="10557840at2759"/>
<evidence type="ECO:0000313" key="3">
    <source>
        <dbReference type="EMBL" id="TMS37090.1"/>
    </source>
</evidence>
<evidence type="ECO:0000256" key="2">
    <source>
        <dbReference type="SAM" id="MobiDB-lite"/>
    </source>
</evidence>
<keyword evidence="1" id="KW-0175">Coiled coil</keyword>
<comment type="caution">
    <text evidence="3">The sequence shown here is derived from an EMBL/GenBank/DDBJ whole genome shotgun (WGS) entry which is preliminary data.</text>
</comment>
<feature type="compositionally biased region" description="Polar residues" evidence="2">
    <location>
        <begin position="68"/>
        <end position="86"/>
    </location>
</feature>
<keyword evidence="4" id="KW-1185">Reference proteome</keyword>
<dbReference type="AlphaFoldDB" id="A0A4U8UUM1"/>
<gene>
    <name evidence="3" type="ORF">L596_004099</name>
</gene>
<dbReference type="EMBL" id="AZBU02000001">
    <property type="protein sequence ID" value="TMS37090.1"/>
    <property type="molecule type" value="Genomic_DNA"/>
</dbReference>
<proteinExistence type="predicted"/>
<feature type="coiled-coil region" evidence="1">
    <location>
        <begin position="116"/>
        <end position="143"/>
    </location>
</feature>
<name>A0A4U8UUM1_STECR</name>
<protein>
    <submittedName>
        <fullName evidence="3">Uncharacterized protein</fullName>
    </submittedName>
</protein>